<gene>
    <name evidence="2" type="ORF">DY000_02044507</name>
</gene>
<evidence type="ECO:0008006" key="4">
    <source>
        <dbReference type="Google" id="ProtNLM"/>
    </source>
</evidence>
<comment type="caution">
    <text evidence="2">The sequence shown here is derived from an EMBL/GenBank/DDBJ whole genome shotgun (WGS) entry which is preliminary data.</text>
</comment>
<protein>
    <recommendedName>
        <fullName evidence="4">Pectinesterase inhibitor domain-containing protein</fullName>
    </recommendedName>
</protein>
<evidence type="ECO:0000313" key="2">
    <source>
        <dbReference type="EMBL" id="KAF3609334.1"/>
    </source>
</evidence>
<feature type="region of interest" description="Disordered" evidence="1">
    <location>
        <begin position="28"/>
        <end position="54"/>
    </location>
</feature>
<evidence type="ECO:0000256" key="1">
    <source>
        <dbReference type="SAM" id="MobiDB-lite"/>
    </source>
</evidence>
<evidence type="ECO:0000313" key="3">
    <source>
        <dbReference type="Proteomes" id="UP000266723"/>
    </source>
</evidence>
<sequence>MGKVDATIPDYSVAFVESIIVAPLQPPTSLETLDRSDPNALPITSSTEETSDLAEKTVIHAAEGDERNEPQDVPSNVDLQMLIFLRDQRPRSCHLRAALKKDKETSGDIYYFRLPTISSLPAASALPAVLHVTTAVLSTLPAAPPSTVEFSYSKITSFVNNIDTCVDLYRQINSGVKNLPALKDLANPEGDKDVSCT</sequence>
<reference evidence="2 3" key="1">
    <citation type="journal article" date="2020" name="BMC Genomics">
        <title>Intraspecific diversification of the crop wild relative Brassica cretica Lam. using demographic model selection.</title>
        <authorList>
            <person name="Kioukis A."/>
            <person name="Michalopoulou V.A."/>
            <person name="Briers L."/>
            <person name="Pirintsos S."/>
            <person name="Studholme D.J."/>
            <person name="Pavlidis P."/>
            <person name="Sarris P.F."/>
        </authorList>
    </citation>
    <scope>NUCLEOTIDE SEQUENCE [LARGE SCALE GENOMIC DNA]</scope>
    <source>
        <strain evidence="3">cv. PFS-1207/04</strain>
    </source>
</reference>
<dbReference type="Proteomes" id="UP000266723">
    <property type="component" value="Unassembled WGS sequence"/>
</dbReference>
<organism evidence="2 3">
    <name type="scientific">Brassica cretica</name>
    <name type="common">Mustard</name>
    <dbReference type="NCBI Taxonomy" id="69181"/>
    <lineage>
        <taxon>Eukaryota</taxon>
        <taxon>Viridiplantae</taxon>
        <taxon>Streptophyta</taxon>
        <taxon>Embryophyta</taxon>
        <taxon>Tracheophyta</taxon>
        <taxon>Spermatophyta</taxon>
        <taxon>Magnoliopsida</taxon>
        <taxon>eudicotyledons</taxon>
        <taxon>Gunneridae</taxon>
        <taxon>Pentapetalae</taxon>
        <taxon>rosids</taxon>
        <taxon>malvids</taxon>
        <taxon>Brassicales</taxon>
        <taxon>Brassicaceae</taxon>
        <taxon>Brassiceae</taxon>
        <taxon>Brassica</taxon>
    </lineage>
</organism>
<keyword evidence="3" id="KW-1185">Reference proteome</keyword>
<accession>A0ABQ7F2Q2</accession>
<name>A0ABQ7F2Q2_BRACR</name>
<proteinExistence type="predicted"/>
<dbReference type="EMBL" id="QGKV02000297">
    <property type="protein sequence ID" value="KAF3609334.1"/>
    <property type="molecule type" value="Genomic_DNA"/>
</dbReference>